<dbReference type="PROSITE" id="PS50851">
    <property type="entry name" value="CHEW"/>
    <property type="match status" value="1"/>
</dbReference>
<gene>
    <name evidence="2" type="primary">cheV</name>
    <name evidence="2" type="ORF">NMK_1833</name>
</gene>
<dbReference type="EMBL" id="BDOQ01000007">
    <property type="protein sequence ID" value="GBG14267.1"/>
    <property type="molecule type" value="Genomic_DNA"/>
</dbReference>
<protein>
    <submittedName>
        <fullName evidence="2">Two-component system, chemotaxis family, response regulator CheV</fullName>
    </submittedName>
</protein>
<dbReference type="SMART" id="SM00260">
    <property type="entry name" value="CheW"/>
    <property type="match status" value="1"/>
</dbReference>
<dbReference type="GO" id="GO:0007165">
    <property type="term" value="P:signal transduction"/>
    <property type="evidence" value="ECO:0007669"/>
    <property type="project" value="InterPro"/>
</dbReference>
<comment type="caution">
    <text evidence="2">The sequence shown here is derived from an EMBL/GenBank/DDBJ whole genome shotgun (WGS) entry which is preliminary data.</text>
</comment>
<evidence type="ECO:0000313" key="3">
    <source>
        <dbReference type="Proteomes" id="UP000245081"/>
    </source>
</evidence>
<dbReference type="PANTHER" id="PTHR47233:SF4">
    <property type="entry name" value="CHEMOTAXIS SIGNAL TRANSDUCTION PROTEIN"/>
    <property type="match status" value="1"/>
</dbReference>
<evidence type="ECO:0000259" key="1">
    <source>
        <dbReference type="PROSITE" id="PS50851"/>
    </source>
</evidence>
<accession>A0A2R5F7U7</accession>
<dbReference type="Gene3D" id="2.30.30.40">
    <property type="entry name" value="SH3 Domains"/>
    <property type="match status" value="1"/>
</dbReference>
<proteinExistence type="predicted"/>
<keyword evidence="3" id="KW-1185">Reference proteome</keyword>
<reference evidence="2 3" key="1">
    <citation type="journal article" date="2018" name="Environ. Microbiol.">
        <title>Isolation and genomic characterization of Novimethylophilus kurashikiensis gen. nov. sp. nov., a new lanthanide-dependent methylotrophic species of Methylophilaceae.</title>
        <authorList>
            <person name="Lv H."/>
            <person name="Sahin N."/>
            <person name="Tani A."/>
        </authorList>
    </citation>
    <scope>NUCLEOTIDE SEQUENCE [LARGE SCALE GENOMIC DNA]</scope>
    <source>
        <strain evidence="2 3">La2-4</strain>
    </source>
</reference>
<dbReference type="PANTHER" id="PTHR47233">
    <property type="entry name" value="CHEMOTAXIS PROTEIN CHEV"/>
    <property type="match status" value="1"/>
</dbReference>
<dbReference type="InterPro" id="IPR002545">
    <property type="entry name" value="CheW-lke_dom"/>
</dbReference>
<evidence type="ECO:0000313" key="2">
    <source>
        <dbReference type="EMBL" id="GBG14267.1"/>
    </source>
</evidence>
<dbReference type="AlphaFoldDB" id="A0A2R5F7U7"/>
<sequence>MMFTLGTSKAYGSRELYGMDIFDVREILQTPVLTTVPSAPVGVKGMVSLRGVIIPVLALAELMGQETASNNTIMIVAEHQSRMLAMLVDTVDNIVRLDESKLRQAPPMLTSGHLKSIADLDDGRLLQVLDMGSVLSRYKPDD</sequence>
<organism evidence="2 3">
    <name type="scientific">Novimethylophilus kurashikiensis</name>
    <dbReference type="NCBI Taxonomy" id="1825523"/>
    <lineage>
        <taxon>Bacteria</taxon>
        <taxon>Pseudomonadati</taxon>
        <taxon>Pseudomonadota</taxon>
        <taxon>Betaproteobacteria</taxon>
        <taxon>Nitrosomonadales</taxon>
        <taxon>Methylophilaceae</taxon>
        <taxon>Novimethylophilus</taxon>
    </lineage>
</organism>
<dbReference type="InterPro" id="IPR036061">
    <property type="entry name" value="CheW-like_dom_sf"/>
</dbReference>
<dbReference type="GO" id="GO:0006935">
    <property type="term" value="P:chemotaxis"/>
    <property type="evidence" value="ECO:0007669"/>
    <property type="project" value="InterPro"/>
</dbReference>
<dbReference type="Proteomes" id="UP000245081">
    <property type="component" value="Unassembled WGS sequence"/>
</dbReference>
<feature type="domain" description="CheW-like" evidence="1">
    <location>
        <begin position="1"/>
        <end position="140"/>
    </location>
</feature>
<name>A0A2R5F7U7_9PROT</name>
<dbReference type="SUPFAM" id="SSF50341">
    <property type="entry name" value="CheW-like"/>
    <property type="match status" value="1"/>
</dbReference>
<dbReference type="Gene3D" id="2.40.50.180">
    <property type="entry name" value="CheA-289, Domain 4"/>
    <property type="match status" value="1"/>
</dbReference>
<dbReference type="Pfam" id="PF01584">
    <property type="entry name" value="CheW"/>
    <property type="match status" value="1"/>
</dbReference>